<evidence type="ECO:0000313" key="5">
    <source>
        <dbReference type="EMBL" id="KJY49521.1"/>
    </source>
</evidence>
<dbReference type="InterPro" id="IPR029052">
    <property type="entry name" value="Metallo-depent_PP-like"/>
</dbReference>
<evidence type="ECO:0000259" key="4">
    <source>
        <dbReference type="Pfam" id="PF02872"/>
    </source>
</evidence>
<dbReference type="SUPFAM" id="SSF56300">
    <property type="entry name" value="Metallo-dependent phosphatases"/>
    <property type="match status" value="1"/>
</dbReference>
<dbReference type="InterPro" id="IPR008334">
    <property type="entry name" value="5'-Nucleotdase_C"/>
</dbReference>
<gene>
    <name evidence="5" type="primary">ybiB</name>
    <name evidence="5" type="ORF">JG29_04860</name>
</gene>
<dbReference type="AlphaFoldDB" id="A0A0F4KWF4"/>
<dbReference type="EMBL" id="JXBZ01000003">
    <property type="protein sequence ID" value="KJY49521.1"/>
    <property type="molecule type" value="Genomic_DNA"/>
</dbReference>
<dbReference type="GO" id="GO:0008253">
    <property type="term" value="F:5'-nucleotidase activity"/>
    <property type="evidence" value="ECO:0007669"/>
    <property type="project" value="TreeGrafter"/>
</dbReference>
<dbReference type="InterPro" id="IPR006179">
    <property type="entry name" value="5_nucleotidase/apyrase"/>
</dbReference>
<comment type="caution">
    <text evidence="5">The sequence shown here is derived from an EMBL/GenBank/DDBJ whole genome shotgun (WGS) entry which is preliminary data.</text>
</comment>
<dbReference type="PIRSF" id="PIRSF036361">
    <property type="entry name" value="YunD"/>
    <property type="match status" value="1"/>
</dbReference>
<dbReference type="GO" id="GO:0030288">
    <property type="term" value="C:outer membrane-bounded periplasmic space"/>
    <property type="evidence" value="ECO:0007669"/>
    <property type="project" value="TreeGrafter"/>
</dbReference>
<dbReference type="Pfam" id="PF02872">
    <property type="entry name" value="5_nucleotid_C"/>
    <property type="match status" value="1"/>
</dbReference>
<comment type="similarity">
    <text evidence="2">Belongs to the 5'-nucleotidase family.</text>
</comment>
<evidence type="ECO:0000313" key="6">
    <source>
        <dbReference type="Proteomes" id="UP000033695"/>
    </source>
</evidence>
<keyword evidence="2" id="KW-0547">Nucleotide-binding</keyword>
<feature type="domain" description="Calcineurin-like phosphoesterase" evidence="3">
    <location>
        <begin position="5"/>
        <end position="204"/>
    </location>
</feature>
<dbReference type="InterPro" id="IPR011240">
    <property type="entry name" value="Pesterase_YunD"/>
</dbReference>
<dbReference type="Proteomes" id="UP000033695">
    <property type="component" value="Unassembled WGS sequence"/>
</dbReference>
<organism evidence="5 6">
    <name type="scientific">Bombilactobacillus mellis</name>
    <dbReference type="NCBI Taxonomy" id="1218508"/>
    <lineage>
        <taxon>Bacteria</taxon>
        <taxon>Bacillati</taxon>
        <taxon>Bacillota</taxon>
        <taxon>Bacilli</taxon>
        <taxon>Lactobacillales</taxon>
        <taxon>Lactobacillaceae</taxon>
        <taxon>Bombilactobacillus</taxon>
    </lineage>
</organism>
<evidence type="ECO:0000256" key="2">
    <source>
        <dbReference type="RuleBase" id="RU362119"/>
    </source>
</evidence>
<dbReference type="Gene3D" id="3.90.780.10">
    <property type="entry name" value="5'-Nucleotidase, C-terminal domain"/>
    <property type="match status" value="1"/>
</dbReference>
<dbReference type="InterPro" id="IPR006146">
    <property type="entry name" value="5'-Nucleotdase_CS"/>
</dbReference>
<dbReference type="GO" id="GO:0046872">
    <property type="term" value="F:metal ion binding"/>
    <property type="evidence" value="ECO:0007669"/>
    <property type="project" value="InterPro"/>
</dbReference>
<dbReference type="PANTHER" id="PTHR11575:SF23">
    <property type="entry name" value="5-NUCLEOTIDASE FAMILY PROTEIN"/>
    <property type="match status" value="1"/>
</dbReference>
<dbReference type="OrthoDB" id="9793179at2"/>
<protein>
    <submittedName>
        <fullName evidence="5">Calcineurin-like phosphoesterase family protein</fullName>
    </submittedName>
</protein>
<dbReference type="PANTHER" id="PTHR11575">
    <property type="entry name" value="5'-NUCLEOTIDASE-RELATED"/>
    <property type="match status" value="1"/>
</dbReference>
<sequence length="466" mass="53125">MEKLHIIHTNDLHSHFENFPLIARFINQQRQLDLQKQQQTFLFDIGDASDRVHPLTEATMAQANIAWMNQQQYDAVTIGNSEGLYYDHQILEHMYDRANFPVIVGNLYESQGKLPAFAQTYKIIQTNAGTKLGILGLTAPYLLTYPLLNWDIRLVQDVLPALIAKVRPQVDVLILLSHLGINTDRYLCQKYPQLDIIIGGHSHHLLPTGTIIGKTLVTAAQKYGNYIGNIYLTLENHQLQTRTAQTVATKSLPHLKTDKKSELEYQRKGEELLKKQLVAKIPYPLEASPAGEHPAINLALKALEQVTNTKAAMLNSGLFLSDLPAGIITQNDIHQQLPHAIHLMKTTLSGRELWRFLMEVNKNRNFLRHFPQKGMGFRGKIFGEIILDGVAINENTRQVFYQGQELDPVKKYEIALLDHYLFIPFFPTLQIVGENQLLYPDFLRTVFARYLAQKFPLKVGAKNDRH</sequence>
<dbReference type="GO" id="GO:0000166">
    <property type="term" value="F:nucleotide binding"/>
    <property type="evidence" value="ECO:0007669"/>
    <property type="project" value="UniProtKB-KW"/>
</dbReference>
<dbReference type="SUPFAM" id="SSF55816">
    <property type="entry name" value="5'-nucleotidase (syn. UDP-sugar hydrolase), C-terminal domain"/>
    <property type="match status" value="1"/>
</dbReference>
<evidence type="ECO:0000256" key="1">
    <source>
        <dbReference type="ARBA" id="ARBA00022729"/>
    </source>
</evidence>
<dbReference type="GO" id="GO:0008768">
    <property type="term" value="F:UDP-sugar diphosphatase activity"/>
    <property type="evidence" value="ECO:0007669"/>
    <property type="project" value="TreeGrafter"/>
</dbReference>
<proteinExistence type="inferred from homology"/>
<feature type="domain" description="5'-Nucleotidase C-terminal" evidence="4">
    <location>
        <begin position="288"/>
        <end position="419"/>
    </location>
</feature>
<dbReference type="PATRIC" id="fig|1218508.4.peg.498"/>
<reference evidence="5 6" key="1">
    <citation type="submission" date="2014-12" db="EMBL/GenBank/DDBJ databases">
        <title>Comparative genomics of the lactic acid bacteria isolated from the honey bee gut.</title>
        <authorList>
            <person name="Ellegaard K.M."/>
            <person name="Tamarit D."/>
            <person name="Javelind E."/>
            <person name="Olofsson T."/>
            <person name="Andersson S.G."/>
            <person name="Vasquez A."/>
        </authorList>
    </citation>
    <scope>NUCLEOTIDE SEQUENCE [LARGE SCALE GENOMIC DNA]</scope>
    <source>
        <strain evidence="5 6">Hon2</strain>
    </source>
</reference>
<dbReference type="GO" id="GO:0009166">
    <property type="term" value="P:nucleotide catabolic process"/>
    <property type="evidence" value="ECO:0007669"/>
    <property type="project" value="InterPro"/>
</dbReference>
<dbReference type="CDD" id="cd00845">
    <property type="entry name" value="MPP_UshA_N_like"/>
    <property type="match status" value="1"/>
</dbReference>
<dbReference type="InterPro" id="IPR036907">
    <property type="entry name" value="5'-Nucleotdase_C_sf"/>
</dbReference>
<name>A0A0F4KWF4_9LACO</name>
<dbReference type="Pfam" id="PF00149">
    <property type="entry name" value="Metallophos"/>
    <property type="match status" value="1"/>
</dbReference>
<dbReference type="InterPro" id="IPR004843">
    <property type="entry name" value="Calcineurin-like_PHP"/>
</dbReference>
<dbReference type="RefSeq" id="WP_045922363.1">
    <property type="nucleotide sequence ID" value="NZ_JBHTHW010000004.1"/>
</dbReference>
<keyword evidence="2" id="KW-0378">Hydrolase</keyword>
<keyword evidence="6" id="KW-1185">Reference proteome</keyword>
<dbReference type="STRING" id="1218508.JG29_04860"/>
<keyword evidence="1" id="KW-0732">Signal</keyword>
<dbReference type="HOGENOM" id="CLU_005854_8_1_9"/>
<accession>A0A0F4KWF4</accession>
<dbReference type="PROSITE" id="PS00785">
    <property type="entry name" value="5_NUCLEOTIDASE_1"/>
    <property type="match status" value="1"/>
</dbReference>
<dbReference type="Gene3D" id="3.60.21.10">
    <property type="match status" value="1"/>
</dbReference>
<evidence type="ECO:0000259" key="3">
    <source>
        <dbReference type="Pfam" id="PF00149"/>
    </source>
</evidence>
<dbReference type="PRINTS" id="PR01607">
    <property type="entry name" value="APYRASEFAMLY"/>
</dbReference>